<dbReference type="AlphaFoldDB" id="A0A0E4BPE0"/>
<accession>A0A0E4BPE0</accession>
<proteinExistence type="predicted"/>
<dbReference type="EMBL" id="AP014685">
    <property type="protein sequence ID" value="BAR56848.1"/>
    <property type="molecule type" value="Genomic_DNA"/>
</dbReference>
<sequence length="41" mass="4339">MPRAAGQSRLAAGQEGRGMDVVVVMGRGILAHFQISGTREQ</sequence>
<evidence type="ECO:0000313" key="1">
    <source>
        <dbReference type="EMBL" id="BAR56848.1"/>
    </source>
</evidence>
<organism evidence="1 2">
    <name type="scientific">Bradyrhizobium diazoefficiens</name>
    <dbReference type="NCBI Taxonomy" id="1355477"/>
    <lineage>
        <taxon>Bacteria</taxon>
        <taxon>Pseudomonadati</taxon>
        <taxon>Pseudomonadota</taxon>
        <taxon>Alphaproteobacteria</taxon>
        <taxon>Hyphomicrobiales</taxon>
        <taxon>Nitrobacteraceae</taxon>
        <taxon>Bradyrhizobium</taxon>
    </lineage>
</organism>
<gene>
    <name evidence="1" type="ORF">NK6_3672</name>
</gene>
<evidence type="ECO:0000313" key="2">
    <source>
        <dbReference type="Proteomes" id="UP000063308"/>
    </source>
</evidence>
<protein>
    <submittedName>
        <fullName evidence="1">Uncharacterized protein</fullName>
    </submittedName>
</protein>
<name>A0A0E4BPE0_9BRAD</name>
<dbReference type="Proteomes" id="UP000063308">
    <property type="component" value="Chromosome"/>
</dbReference>
<reference evidence="1 2" key="1">
    <citation type="submission" date="2014-11" db="EMBL/GenBank/DDBJ databases">
        <title>Symbiosis island explosion on the genome of extra-slow-growing strains of soybean bradyrhizobia with massive insertion sequences.</title>
        <authorList>
            <person name="Iida T."/>
            <person name="Minamisawa K."/>
        </authorList>
    </citation>
    <scope>NUCLEOTIDE SEQUENCE [LARGE SCALE GENOMIC DNA]</scope>
    <source>
        <strain evidence="1 2">NK6</strain>
    </source>
</reference>